<dbReference type="PANTHER" id="PTHR23359">
    <property type="entry name" value="NUCLEOTIDE KINASE"/>
    <property type="match status" value="1"/>
</dbReference>
<keyword evidence="1 4" id="KW-0808">Transferase</keyword>
<dbReference type="InterPro" id="IPR027417">
    <property type="entry name" value="P-loop_NTPase"/>
</dbReference>
<comment type="similarity">
    <text evidence="4">Belongs to the adenylate kinase family.</text>
</comment>
<dbReference type="AlphaFoldDB" id="A0A167WU69"/>
<protein>
    <submittedName>
        <fullName evidence="5">Adenylate kinase</fullName>
    </submittedName>
</protein>
<dbReference type="Gene3D" id="3.40.50.300">
    <property type="entry name" value="P-loop containing nucleotide triphosphate hydrolases"/>
    <property type="match status" value="1"/>
</dbReference>
<dbReference type="GO" id="GO:0019205">
    <property type="term" value="F:nucleobase-containing compound kinase activity"/>
    <property type="evidence" value="ECO:0007669"/>
    <property type="project" value="InterPro"/>
</dbReference>
<evidence type="ECO:0000256" key="1">
    <source>
        <dbReference type="ARBA" id="ARBA00022679"/>
    </source>
</evidence>
<sequence length="224" mass="25454">MSALTIDLCEEPEHIIFLLGPPGIGKGTLGKRFAAESGFYHLSVGDHLRELASHCDFLSIKPMEDTTRNVIGLNIDDRIRIRQSQLLDSEVLMPLLKRQMNKIMKKEDGTKNFLIDGFPRSIDQAQAFAKFATPDLILTLSCPRPAVRKRFLERTLRNRPPETAGKFEERYEEYLRNRREIEEWYNAGKVNIVEVDCTGDIESNYEALKGAIEKGMGGLLAKEN</sequence>
<dbReference type="CDD" id="cd01428">
    <property type="entry name" value="ADK"/>
    <property type="match status" value="1"/>
</dbReference>
<keyword evidence="6" id="KW-1185">Reference proteome</keyword>
<dbReference type="EMBL" id="AZGZ01000021">
    <property type="protein sequence ID" value="KZZ89275.1"/>
    <property type="molecule type" value="Genomic_DNA"/>
</dbReference>
<name>A0A167WU69_9EURO</name>
<dbReference type="InterPro" id="IPR000850">
    <property type="entry name" value="Adenylat/UMP-CMP_kin"/>
</dbReference>
<evidence type="ECO:0000313" key="5">
    <source>
        <dbReference type="EMBL" id="KZZ89275.1"/>
    </source>
</evidence>
<evidence type="ECO:0000313" key="6">
    <source>
        <dbReference type="Proteomes" id="UP000242877"/>
    </source>
</evidence>
<evidence type="ECO:0000256" key="2">
    <source>
        <dbReference type="ARBA" id="ARBA00022741"/>
    </source>
</evidence>
<dbReference type="GO" id="GO:0005524">
    <property type="term" value="F:ATP binding"/>
    <property type="evidence" value="ECO:0007669"/>
    <property type="project" value="InterPro"/>
</dbReference>
<gene>
    <name evidence="5" type="ORF">AAP_04422</name>
</gene>
<keyword evidence="2" id="KW-0547">Nucleotide-binding</keyword>
<dbReference type="PROSITE" id="PS00113">
    <property type="entry name" value="ADENYLATE_KINASE"/>
    <property type="match status" value="1"/>
</dbReference>
<evidence type="ECO:0000256" key="3">
    <source>
        <dbReference type="ARBA" id="ARBA00022777"/>
    </source>
</evidence>
<dbReference type="PRINTS" id="PR00094">
    <property type="entry name" value="ADENYLTKNASE"/>
</dbReference>
<keyword evidence="3 4" id="KW-0418">Kinase</keyword>
<proteinExistence type="inferred from homology"/>
<dbReference type="OrthoDB" id="442176at2759"/>
<comment type="caution">
    <text evidence="5">The sequence shown here is derived from an EMBL/GenBank/DDBJ whole genome shotgun (WGS) entry which is preliminary data.</text>
</comment>
<organism evidence="5 6">
    <name type="scientific">Ascosphaera apis ARSEF 7405</name>
    <dbReference type="NCBI Taxonomy" id="392613"/>
    <lineage>
        <taxon>Eukaryota</taxon>
        <taxon>Fungi</taxon>
        <taxon>Dikarya</taxon>
        <taxon>Ascomycota</taxon>
        <taxon>Pezizomycotina</taxon>
        <taxon>Eurotiomycetes</taxon>
        <taxon>Eurotiomycetidae</taxon>
        <taxon>Onygenales</taxon>
        <taxon>Ascosphaeraceae</taxon>
        <taxon>Ascosphaera</taxon>
    </lineage>
</organism>
<dbReference type="VEuPathDB" id="FungiDB:AAP_04422"/>
<reference evidence="5 6" key="1">
    <citation type="journal article" date="2016" name="Genome Biol. Evol.">
        <title>Divergent and convergent evolution of fungal pathogenicity.</title>
        <authorList>
            <person name="Shang Y."/>
            <person name="Xiao G."/>
            <person name="Zheng P."/>
            <person name="Cen K."/>
            <person name="Zhan S."/>
            <person name="Wang C."/>
        </authorList>
    </citation>
    <scope>NUCLEOTIDE SEQUENCE [LARGE SCALE GENOMIC DNA]</scope>
    <source>
        <strain evidence="5 6">ARSEF 7405</strain>
    </source>
</reference>
<dbReference type="GO" id="GO:0006139">
    <property type="term" value="P:nucleobase-containing compound metabolic process"/>
    <property type="evidence" value="ECO:0007669"/>
    <property type="project" value="InterPro"/>
</dbReference>
<dbReference type="Proteomes" id="UP000242877">
    <property type="component" value="Unassembled WGS sequence"/>
</dbReference>
<dbReference type="InterPro" id="IPR033690">
    <property type="entry name" value="Adenylat_kinase_CS"/>
</dbReference>
<evidence type="ECO:0000256" key="4">
    <source>
        <dbReference type="RuleBase" id="RU003330"/>
    </source>
</evidence>
<accession>A0A167WU69</accession>
<dbReference type="Pfam" id="PF00406">
    <property type="entry name" value="ADK"/>
    <property type="match status" value="1"/>
</dbReference>
<dbReference type="SUPFAM" id="SSF52540">
    <property type="entry name" value="P-loop containing nucleoside triphosphate hydrolases"/>
    <property type="match status" value="1"/>
</dbReference>